<keyword evidence="3" id="KW-0175">Coiled coil</keyword>
<reference evidence="8 9" key="1">
    <citation type="submission" date="2024-08" db="EMBL/GenBank/DDBJ databases">
        <authorList>
            <person name="Arias E."/>
        </authorList>
    </citation>
    <scope>NUCLEOTIDE SEQUENCE [LARGE SCALE GENOMIC DNA]</scope>
    <source>
        <strain evidence="8 9">FAM 24106</strain>
    </source>
</reference>
<dbReference type="PANTHER" id="PTHR30288">
    <property type="entry name" value="FLAGELLAR CAP/ASSEMBLY PROTEIN FLID"/>
    <property type="match status" value="1"/>
</dbReference>
<keyword evidence="8" id="KW-0969">Cilium</keyword>
<gene>
    <name evidence="8" type="primary">fliD</name>
    <name evidence="8" type="ORF">ACEN37_05980</name>
</gene>
<comment type="subunit">
    <text evidence="2 5">Homopentamer.</text>
</comment>
<dbReference type="Proteomes" id="UP001625374">
    <property type="component" value="Unassembled WGS sequence"/>
</dbReference>
<dbReference type="PANTHER" id="PTHR30288:SF0">
    <property type="entry name" value="FLAGELLAR HOOK-ASSOCIATED PROTEIN 2"/>
    <property type="match status" value="1"/>
</dbReference>
<evidence type="ECO:0000256" key="5">
    <source>
        <dbReference type="RuleBase" id="RU362066"/>
    </source>
</evidence>
<evidence type="ECO:0000313" key="9">
    <source>
        <dbReference type="Proteomes" id="UP001625374"/>
    </source>
</evidence>
<keyword evidence="5" id="KW-0964">Secreted</keyword>
<sequence length="476" mass="52419">MSSMNIMGTYSGIDMATIEQLIQAESAKGTRYTQQKTEYQQEQTAWKDVNSRLDNLYKRLETMTKPETFNAKTVVNSNKDFVSVTANENAASGEYKVQVSQLATATRMTGKQIDVDSIEDELAFVGTESSTLNINGTSIEIGIGSSLKDVQNLINENSDDTKVKANIVDNRLVLSHTELGDKTITVTGDASAKLGLDNPIDSGTATDTDQTTVTQGQSALFKIDGIEIKRDSNTIEDVIEGVTFSLKKVHEGNAADTIKISEDTEKTAEAMKALVDQYNSLNSFIKEQLSVGDPSAEDNETGTLSGDSALTRLQTNLRSMFTRNMETNSDSINGLQDLGVEIDRYGVATFDKEVFLEKVEKDPTDVINFFHGTEETTETVTEDGVTTTKPVTKLTGFANEARSLVNEYISSTTGIIKTKSDTYDRLIKDINARIDTFNLRIESKREQYIKQFTALDTAMMQAESQLEYMMGQLGTE</sequence>
<evidence type="ECO:0000256" key="3">
    <source>
        <dbReference type="ARBA" id="ARBA00023054"/>
    </source>
</evidence>
<evidence type="ECO:0000256" key="2">
    <source>
        <dbReference type="ARBA" id="ARBA00011255"/>
    </source>
</evidence>
<evidence type="ECO:0000313" key="8">
    <source>
        <dbReference type="EMBL" id="MFL2102801.1"/>
    </source>
</evidence>
<dbReference type="Pfam" id="PF07195">
    <property type="entry name" value="FliD_C"/>
    <property type="match status" value="1"/>
</dbReference>
<evidence type="ECO:0000259" key="7">
    <source>
        <dbReference type="Pfam" id="PF07195"/>
    </source>
</evidence>
<feature type="domain" description="Flagellar hook-associated protein 2 N-terminal" evidence="6">
    <location>
        <begin position="11"/>
        <end position="105"/>
    </location>
</feature>
<comment type="caution">
    <text evidence="8">The sequence shown here is derived from an EMBL/GenBank/DDBJ whole genome shotgun (WGS) entry which is preliminary data.</text>
</comment>
<comment type="subcellular location">
    <subcellularLocation>
        <location evidence="5">Secreted</location>
    </subcellularLocation>
    <subcellularLocation>
        <location evidence="5">Bacterial flagellum</location>
    </subcellularLocation>
</comment>
<comment type="similarity">
    <text evidence="1 5">Belongs to the FliD family.</text>
</comment>
<keyword evidence="8" id="KW-0282">Flagellum</keyword>
<name>A0ABW8ULU5_9LACT</name>
<dbReference type="RefSeq" id="WP_220727301.1">
    <property type="nucleotide sequence ID" value="NZ_BKBH01000029.1"/>
</dbReference>
<evidence type="ECO:0000259" key="6">
    <source>
        <dbReference type="Pfam" id="PF02465"/>
    </source>
</evidence>
<feature type="domain" description="Flagellar hook-associated protein 2 C-terminal" evidence="7">
    <location>
        <begin position="216"/>
        <end position="462"/>
    </location>
</feature>
<comment type="function">
    <text evidence="5">Required for morphogenesis and for the elongation of the flagellar filament by facilitating polymerization of the flagellin monomers at the tip of growing filament. Forms a capping structure, which prevents flagellin subunits (transported through the central channel of the flagellum) from leaking out without polymerization at the distal end.</text>
</comment>
<keyword evidence="9" id="KW-1185">Reference proteome</keyword>
<dbReference type="EMBL" id="JBGQQK010000014">
    <property type="protein sequence ID" value="MFL2102801.1"/>
    <property type="molecule type" value="Genomic_DNA"/>
</dbReference>
<keyword evidence="8" id="KW-0966">Cell projection</keyword>
<dbReference type="InterPro" id="IPR010809">
    <property type="entry name" value="FliD_C"/>
</dbReference>
<organism evidence="8 9">
    <name type="scientific">Marinilactibacillus psychrotolerans</name>
    <dbReference type="NCBI Taxonomy" id="191770"/>
    <lineage>
        <taxon>Bacteria</taxon>
        <taxon>Bacillati</taxon>
        <taxon>Bacillota</taxon>
        <taxon>Bacilli</taxon>
        <taxon>Lactobacillales</taxon>
        <taxon>Carnobacteriaceae</taxon>
        <taxon>Marinilactibacillus</taxon>
    </lineage>
</organism>
<accession>A0ABW8ULU5</accession>
<protein>
    <recommendedName>
        <fullName evidence="5">Flagellar hook-associated protein 2</fullName>
        <shortName evidence="5">HAP2</shortName>
    </recommendedName>
    <alternativeName>
        <fullName evidence="5">Flagellar cap protein</fullName>
    </alternativeName>
</protein>
<evidence type="ECO:0000256" key="4">
    <source>
        <dbReference type="ARBA" id="ARBA00023143"/>
    </source>
</evidence>
<proteinExistence type="inferred from homology"/>
<dbReference type="InterPro" id="IPR003481">
    <property type="entry name" value="FliD_N"/>
</dbReference>
<dbReference type="InterPro" id="IPR040026">
    <property type="entry name" value="FliD"/>
</dbReference>
<keyword evidence="4 5" id="KW-0975">Bacterial flagellum</keyword>
<dbReference type="Pfam" id="PF02465">
    <property type="entry name" value="FliD_N"/>
    <property type="match status" value="1"/>
</dbReference>
<evidence type="ECO:0000256" key="1">
    <source>
        <dbReference type="ARBA" id="ARBA00009764"/>
    </source>
</evidence>